<evidence type="ECO:0000313" key="4">
    <source>
        <dbReference type="Proteomes" id="UP000823674"/>
    </source>
</evidence>
<keyword evidence="1" id="KW-0175">Coiled coil</keyword>
<evidence type="ECO:0000256" key="2">
    <source>
        <dbReference type="SAM" id="MobiDB-lite"/>
    </source>
</evidence>
<keyword evidence="4" id="KW-1185">Reference proteome</keyword>
<gene>
    <name evidence="3" type="primary">A07p009130.1_BraROA</name>
    <name evidence="3" type="ORF">IGI04_042162</name>
</gene>
<dbReference type="EMBL" id="JADBGQ010000014">
    <property type="protein sequence ID" value="KAG5374510.1"/>
    <property type="molecule type" value="Genomic_DNA"/>
</dbReference>
<evidence type="ECO:0000313" key="3">
    <source>
        <dbReference type="EMBL" id="KAG5374510.1"/>
    </source>
</evidence>
<feature type="coiled-coil region" evidence="1">
    <location>
        <begin position="46"/>
        <end position="94"/>
    </location>
</feature>
<organism evidence="3 4">
    <name type="scientific">Brassica rapa subsp. trilocularis</name>
    <dbReference type="NCBI Taxonomy" id="1813537"/>
    <lineage>
        <taxon>Eukaryota</taxon>
        <taxon>Viridiplantae</taxon>
        <taxon>Streptophyta</taxon>
        <taxon>Embryophyta</taxon>
        <taxon>Tracheophyta</taxon>
        <taxon>Spermatophyta</taxon>
        <taxon>Magnoliopsida</taxon>
        <taxon>eudicotyledons</taxon>
        <taxon>Gunneridae</taxon>
        <taxon>Pentapetalae</taxon>
        <taxon>rosids</taxon>
        <taxon>malvids</taxon>
        <taxon>Brassicales</taxon>
        <taxon>Brassicaceae</taxon>
        <taxon>Brassiceae</taxon>
        <taxon>Brassica</taxon>
    </lineage>
</organism>
<dbReference type="Proteomes" id="UP000823674">
    <property type="component" value="Unassembled WGS sequence"/>
</dbReference>
<comment type="caution">
    <text evidence="3">The sequence shown here is derived from an EMBL/GenBank/DDBJ whole genome shotgun (WGS) entry which is preliminary data.</text>
</comment>
<proteinExistence type="predicted"/>
<protein>
    <submittedName>
        <fullName evidence="3">Uncharacterized protein</fullName>
    </submittedName>
</protein>
<sequence length="273" mass="30580">MTSRHTRSKAQGPLHQLTNDELTRLERQNRQQPRTTNTNMGDHSNMDDLTAALALIQQQMQTQQQQMLQMQKTIQNQQQTAEDQAAENAAREERDDLAAKVDQLLKGNQSQVFIMEEATPKKSAGDKAFEAEQAGDDQQEVSYVNGQGWQLKNYHPNPNVRNNPQLFWPKQEKPVDPAQSSQADTLAVERNTEPAVETSSLGPEQPAEAFRPIPEVVPPREYIPKVPYPVPAKATQDPLELALVRAEAEQSVVNIDADGYAKMLDSARSMGRM</sequence>
<evidence type="ECO:0000256" key="1">
    <source>
        <dbReference type="SAM" id="Coils"/>
    </source>
</evidence>
<feature type="region of interest" description="Disordered" evidence="2">
    <location>
        <begin position="1"/>
        <end position="45"/>
    </location>
</feature>
<reference evidence="3 4" key="1">
    <citation type="submission" date="2021-03" db="EMBL/GenBank/DDBJ databases">
        <authorList>
            <person name="King G.J."/>
            <person name="Bancroft I."/>
            <person name="Baten A."/>
            <person name="Bloomfield J."/>
            <person name="Borpatragohain P."/>
            <person name="He Z."/>
            <person name="Irish N."/>
            <person name="Irwin J."/>
            <person name="Liu K."/>
            <person name="Mauleon R.P."/>
            <person name="Moore J."/>
            <person name="Morris R."/>
            <person name="Ostergaard L."/>
            <person name="Wang B."/>
            <person name="Wells R."/>
        </authorList>
    </citation>
    <scope>NUCLEOTIDE SEQUENCE [LARGE SCALE GENOMIC DNA]</scope>
    <source>
        <strain evidence="3">R-o-18</strain>
        <tissue evidence="3">Leaf</tissue>
    </source>
</reference>
<accession>A0ABQ7KM00</accession>
<feature type="compositionally biased region" description="Polar residues" evidence="2">
    <location>
        <begin position="30"/>
        <end position="42"/>
    </location>
</feature>
<feature type="non-terminal residue" evidence="3">
    <location>
        <position position="273"/>
    </location>
</feature>
<name>A0ABQ7KM00_BRACM</name>